<organism evidence="3 4">
    <name type="scientific">Populus tomentosa</name>
    <name type="common">Chinese white poplar</name>
    <dbReference type="NCBI Taxonomy" id="118781"/>
    <lineage>
        <taxon>Eukaryota</taxon>
        <taxon>Viridiplantae</taxon>
        <taxon>Streptophyta</taxon>
        <taxon>Embryophyta</taxon>
        <taxon>Tracheophyta</taxon>
        <taxon>Spermatophyta</taxon>
        <taxon>Magnoliopsida</taxon>
        <taxon>eudicotyledons</taxon>
        <taxon>Gunneridae</taxon>
        <taxon>Pentapetalae</taxon>
        <taxon>rosids</taxon>
        <taxon>fabids</taxon>
        <taxon>Malpighiales</taxon>
        <taxon>Salicaceae</taxon>
        <taxon>Saliceae</taxon>
        <taxon>Populus</taxon>
    </lineage>
</organism>
<feature type="domain" description="Reverse transcriptase/retrotransposon-derived protein RNase H-like" evidence="1">
    <location>
        <begin position="5"/>
        <end position="44"/>
    </location>
</feature>
<dbReference type="OrthoDB" id="415724at2759"/>
<dbReference type="InterPro" id="IPR056924">
    <property type="entry name" value="SH3_Tf2-1"/>
</dbReference>
<accession>A0A8X7ZFE9</accession>
<evidence type="ECO:0000313" key="3">
    <source>
        <dbReference type="EMBL" id="KAG6768839.1"/>
    </source>
</evidence>
<evidence type="ECO:0000259" key="2">
    <source>
        <dbReference type="Pfam" id="PF24626"/>
    </source>
</evidence>
<evidence type="ECO:0000259" key="1">
    <source>
        <dbReference type="Pfam" id="PF17919"/>
    </source>
</evidence>
<dbReference type="EMBL" id="JAAWWB010000012">
    <property type="protein sequence ID" value="KAG6768839.1"/>
    <property type="molecule type" value="Genomic_DNA"/>
</dbReference>
<name>A0A8X7ZFE9_POPTO</name>
<dbReference type="Pfam" id="PF17919">
    <property type="entry name" value="RT_RNaseH_2"/>
    <property type="match status" value="1"/>
</dbReference>
<reference evidence="3" key="1">
    <citation type="journal article" date="2020" name="bioRxiv">
        <title>Hybrid origin of Populus tomentosa Carr. identified through genome sequencing and phylogenomic analysis.</title>
        <authorList>
            <person name="An X."/>
            <person name="Gao K."/>
            <person name="Chen Z."/>
            <person name="Li J."/>
            <person name="Yang X."/>
            <person name="Yang X."/>
            <person name="Zhou J."/>
            <person name="Guo T."/>
            <person name="Zhao T."/>
            <person name="Huang S."/>
            <person name="Miao D."/>
            <person name="Khan W.U."/>
            <person name="Rao P."/>
            <person name="Ye M."/>
            <person name="Lei B."/>
            <person name="Liao W."/>
            <person name="Wang J."/>
            <person name="Ji L."/>
            <person name="Li Y."/>
            <person name="Guo B."/>
            <person name="Mustafa N.S."/>
            <person name="Li S."/>
            <person name="Yun Q."/>
            <person name="Keller S.R."/>
            <person name="Mao J."/>
            <person name="Zhang R."/>
            <person name="Strauss S.H."/>
        </authorList>
    </citation>
    <scope>NUCLEOTIDE SEQUENCE</scope>
    <source>
        <strain evidence="3">GM15</strain>
        <tissue evidence="3">Leaf</tissue>
    </source>
</reference>
<gene>
    <name evidence="3" type="ORF">POTOM_024449</name>
</gene>
<dbReference type="PANTHER" id="PTHR35046">
    <property type="entry name" value="ZINC KNUCKLE (CCHC-TYPE) FAMILY PROTEIN"/>
    <property type="match status" value="1"/>
</dbReference>
<keyword evidence="4" id="KW-1185">Reference proteome</keyword>
<evidence type="ECO:0000313" key="4">
    <source>
        <dbReference type="Proteomes" id="UP000886885"/>
    </source>
</evidence>
<comment type="caution">
    <text evidence="3">The sequence shown here is derived from an EMBL/GenBank/DDBJ whole genome shotgun (WGS) entry which is preliminary data.</text>
</comment>
<dbReference type="AlphaFoldDB" id="A0A8X7ZFE9"/>
<dbReference type="InterPro" id="IPR041577">
    <property type="entry name" value="RT_RNaseH_2"/>
</dbReference>
<dbReference type="Pfam" id="PF24626">
    <property type="entry name" value="SH3_Tf2-1"/>
    <property type="match status" value="1"/>
</dbReference>
<dbReference type="PANTHER" id="PTHR35046:SF26">
    <property type="entry name" value="RNA-DIRECTED DNA POLYMERASE"/>
    <property type="match status" value="1"/>
</dbReference>
<proteinExistence type="predicted"/>
<dbReference type="Proteomes" id="UP000886885">
    <property type="component" value="Chromosome 6D"/>
</dbReference>
<feature type="domain" description="Tf2-1-like SH3-like" evidence="2">
    <location>
        <begin position="132"/>
        <end position="187"/>
    </location>
</feature>
<sequence>MTEDGHPIAFYSEKLNDTRRRYSTYDLEFYALIQTLKHWLPYLIHCFASMKNSYSTYPDFQKIWESLNTKPPTSIVDYIVLDGWDLVLSQAEFTYNNSVNQTTGHTPFELVYELHPKVPLTPFLYHYLRKLVKPERFPYRTYSKLHARMGGPFKILKKLGVNAYLVDLTLEFRFSPIFNIPDLTAYHGPPSVLEDQPAPSIISQVVHAPEIVNSILRHQYISNKKGGYNKFLVQWASKTQLEAAWVHEKEIQYLNPQLLHDCIQQYLPEASCLGSEEIDASSGIPNDITLVQSK</sequence>
<evidence type="ECO:0008006" key="5">
    <source>
        <dbReference type="Google" id="ProtNLM"/>
    </source>
</evidence>
<protein>
    <recommendedName>
        <fullName evidence="5">Chromo domain-containing protein</fullName>
    </recommendedName>
</protein>